<dbReference type="AlphaFoldDB" id="A0A2M9Y794"/>
<gene>
    <name evidence="1" type="ORF">EHQ30_03535</name>
</gene>
<dbReference type="RefSeq" id="WP_100789316.1">
    <property type="nucleotide sequence ID" value="NZ_NPDQ01000001.1"/>
</dbReference>
<keyword evidence="2" id="KW-1185">Reference proteome</keyword>
<evidence type="ECO:0000313" key="2">
    <source>
        <dbReference type="Proteomes" id="UP000297891"/>
    </source>
</evidence>
<accession>A0A2M9Y794</accession>
<dbReference type="EMBL" id="RQFP01000001">
    <property type="protein sequence ID" value="TGK95720.1"/>
    <property type="molecule type" value="Genomic_DNA"/>
</dbReference>
<reference evidence="1" key="1">
    <citation type="journal article" date="2019" name="PLoS Negl. Trop. Dis.">
        <title>Revisiting the worldwide diversity of Leptospira species in the environment.</title>
        <authorList>
            <person name="Vincent A.T."/>
            <person name="Schiettekatte O."/>
            <person name="Bourhy P."/>
            <person name="Veyrier F.J."/>
            <person name="Picardeau M."/>
        </authorList>
    </citation>
    <scope>NUCLEOTIDE SEQUENCE [LARGE SCALE GENOMIC DNA]</scope>
    <source>
        <strain evidence="1">201800277</strain>
    </source>
</reference>
<dbReference type="Gene3D" id="2.120.10.30">
    <property type="entry name" value="TolB, C-terminal domain"/>
    <property type="match status" value="1"/>
</dbReference>
<evidence type="ECO:0000313" key="1">
    <source>
        <dbReference type="EMBL" id="TGK95720.1"/>
    </source>
</evidence>
<dbReference type="OrthoDB" id="343463at2"/>
<sequence length="258" mass="27068">MHVDISAGQGTNSGFYPSAVIDHVSRKLLVVTRHSANKEKPSLYRCNLDGTNCTFTDISAGQLANTPALSLFSVVIDHVNGKLLAVTSNGANNEKPSLFRCNLDGTSCSHTDISAGQGTNSGLGPNALIDRINGKLLVVTSNGANSSKPGLFRCNLDGTGCSHTDISVGQGNLSGSNPSALIDHINGKLLVISRNAANQSKLSLFRCNLDGTSCSHTDISAGQGEVSDLRMILDPINGKFIVTSRNSSNNGKPSLFIW</sequence>
<protein>
    <recommendedName>
        <fullName evidence="3">Lactonase</fullName>
    </recommendedName>
</protein>
<dbReference type="InterPro" id="IPR011042">
    <property type="entry name" value="6-blade_b-propeller_TolB-like"/>
</dbReference>
<comment type="caution">
    <text evidence="1">The sequence shown here is derived from an EMBL/GenBank/DDBJ whole genome shotgun (WGS) entry which is preliminary data.</text>
</comment>
<proteinExistence type="predicted"/>
<dbReference type="Proteomes" id="UP000297891">
    <property type="component" value="Unassembled WGS sequence"/>
</dbReference>
<evidence type="ECO:0008006" key="3">
    <source>
        <dbReference type="Google" id="ProtNLM"/>
    </source>
</evidence>
<name>A0A2M9Y794_9LEPT</name>
<dbReference type="SUPFAM" id="SSF101898">
    <property type="entry name" value="NHL repeat"/>
    <property type="match status" value="1"/>
</dbReference>
<organism evidence="1 2">
    <name type="scientific">Leptospira brenneri</name>
    <dbReference type="NCBI Taxonomy" id="2023182"/>
    <lineage>
        <taxon>Bacteria</taxon>
        <taxon>Pseudomonadati</taxon>
        <taxon>Spirochaetota</taxon>
        <taxon>Spirochaetia</taxon>
        <taxon>Leptospirales</taxon>
        <taxon>Leptospiraceae</taxon>
        <taxon>Leptospira</taxon>
    </lineage>
</organism>